<name>B9M676_GEODF</name>
<protein>
    <submittedName>
        <fullName evidence="7">CpxP superfamily protein</fullName>
    </submittedName>
</protein>
<comment type="subcellular location">
    <subcellularLocation>
        <location evidence="1">Periplasm</location>
    </subcellularLocation>
</comment>
<dbReference type="InterPro" id="IPR012899">
    <property type="entry name" value="LTXXQ"/>
</dbReference>
<dbReference type="EMBL" id="CP001390">
    <property type="protein sequence ID" value="ACM21864.1"/>
    <property type="molecule type" value="Genomic_DNA"/>
</dbReference>
<feature type="region of interest" description="Disordered" evidence="5">
    <location>
        <begin position="139"/>
        <end position="159"/>
    </location>
</feature>
<accession>B9M676</accession>
<dbReference type="Proteomes" id="UP000007721">
    <property type="component" value="Chromosome"/>
</dbReference>
<proteinExistence type="inferred from homology"/>
<evidence type="ECO:0000256" key="1">
    <source>
        <dbReference type="ARBA" id="ARBA00004418"/>
    </source>
</evidence>
<feature type="signal peptide" evidence="6">
    <location>
        <begin position="1"/>
        <end position="24"/>
    </location>
</feature>
<dbReference type="Gene3D" id="1.20.120.1490">
    <property type="match status" value="1"/>
</dbReference>
<organism evidence="7 8">
    <name type="scientific">Geotalea daltonii (strain DSM 22248 / JCM 15807 / FRC-32)</name>
    <name type="common">Geobacter daltonii</name>
    <dbReference type="NCBI Taxonomy" id="316067"/>
    <lineage>
        <taxon>Bacteria</taxon>
        <taxon>Pseudomonadati</taxon>
        <taxon>Thermodesulfobacteriota</taxon>
        <taxon>Desulfuromonadia</taxon>
        <taxon>Geobacterales</taxon>
        <taxon>Geobacteraceae</taxon>
        <taxon>Geotalea</taxon>
    </lineage>
</organism>
<dbReference type="AlphaFoldDB" id="B9M676"/>
<dbReference type="KEGG" id="geo:Geob_3523"/>
<dbReference type="InterPro" id="IPR052211">
    <property type="entry name" value="Cpx_auxiliary_protein"/>
</dbReference>
<dbReference type="HOGENOM" id="CLU_139759_0_0_7"/>
<evidence type="ECO:0000256" key="5">
    <source>
        <dbReference type="SAM" id="MobiDB-lite"/>
    </source>
</evidence>
<dbReference type="GO" id="GO:0030288">
    <property type="term" value="C:outer membrane-bounded periplasmic space"/>
    <property type="evidence" value="ECO:0007669"/>
    <property type="project" value="TreeGrafter"/>
</dbReference>
<keyword evidence="3 6" id="KW-0732">Signal</keyword>
<evidence type="ECO:0000313" key="7">
    <source>
        <dbReference type="EMBL" id="ACM21864.1"/>
    </source>
</evidence>
<dbReference type="STRING" id="316067.Geob_3523"/>
<sequence length="159" mass="17339">MKKKALVAAVLVAMAIGGGTAVFAGRGPGGDCDKKQGSEMHQGKFYQRMAKVLKLTDAQQNQIKSLISAERAASEPFIDQMHEKRKLLMQSGESTTFDEASVRSIAAAIAQIKTELAVIRVKTQTQIYTILTPEQRELAKSLKPNRKHGNRSSVPGDEE</sequence>
<evidence type="ECO:0000256" key="2">
    <source>
        <dbReference type="ARBA" id="ARBA00008441"/>
    </source>
</evidence>
<keyword evidence="8" id="KW-1185">Reference proteome</keyword>
<feature type="chain" id="PRO_5002889024" evidence="6">
    <location>
        <begin position="25"/>
        <end position="159"/>
    </location>
</feature>
<dbReference type="Pfam" id="PF07813">
    <property type="entry name" value="LTXXQ"/>
    <property type="match status" value="1"/>
</dbReference>
<reference evidence="7 8" key="1">
    <citation type="submission" date="2009-01" db="EMBL/GenBank/DDBJ databases">
        <title>Complete sequence of Geobacter sp. FRC-32.</title>
        <authorList>
            <consortium name="US DOE Joint Genome Institute"/>
            <person name="Lucas S."/>
            <person name="Copeland A."/>
            <person name="Lapidus A."/>
            <person name="Glavina del Rio T."/>
            <person name="Dalin E."/>
            <person name="Tice H."/>
            <person name="Bruce D."/>
            <person name="Goodwin L."/>
            <person name="Pitluck S."/>
            <person name="Saunders E."/>
            <person name="Brettin T."/>
            <person name="Detter J.C."/>
            <person name="Han C."/>
            <person name="Larimer F."/>
            <person name="Land M."/>
            <person name="Hauser L."/>
            <person name="Kyrpides N."/>
            <person name="Ovchinnikova G."/>
            <person name="Kostka J."/>
            <person name="Richardson P."/>
        </authorList>
    </citation>
    <scope>NUCLEOTIDE SEQUENCE [LARGE SCALE GENOMIC DNA]</scope>
    <source>
        <strain evidence="8">DSM 22248 / JCM 15807 / FRC-32</strain>
    </source>
</reference>
<dbReference type="eggNOG" id="COG3678">
    <property type="taxonomic scope" value="Bacteria"/>
</dbReference>
<gene>
    <name evidence="7" type="ordered locus">Geob_3523</name>
</gene>
<evidence type="ECO:0000256" key="4">
    <source>
        <dbReference type="ARBA" id="ARBA00022764"/>
    </source>
</evidence>
<evidence type="ECO:0000256" key="6">
    <source>
        <dbReference type="SAM" id="SignalP"/>
    </source>
</evidence>
<dbReference type="OrthoDB" id="5402495at2"/>
<dbReference type="CDD" id="cd09916">
    <property type="entry name" value="CpxP_like"/>
    <property type="match status" value="1"/>
</dbReference>
<evidence type="ECO:0000256" key="3">
    <source>
        <dbReference type="ARBA" id="ARBA00022729"/>
    </source>
</evidence>
<evidence type="ECO:0000313" key="8">
    <source>
        <dbReference type="Proteomes" id="UP000007721"/>
    </source>
</evidence>
<dbReference type="PIRSF" id="PIRSF034445">
    <property type="entry name" value="CpxP_Spy"/>
    <property type="match status" value="1"/>
</dbReference>
<comment type="similarity">
    <text evidence="2">Belongs to the CpxP/Spy family.</text>
</comment>
<dbReference type="PANTHER" id="PTHR38102:SF1">
    <property type="entry name" value="PERIPLASMIC CHAPERONE SPY"/>
    <property type="match status" value="1"/>
</dbReference>
<dbReference type="RefSeq" id="WP_012648592.1">
    <property type="nucleotide sequence ID" value="NC_011979.1"/>
</dbReference>
<dbReference type="PANTHER" id="PTHR38102">
    <property type="entry name" value="PERIPLASMIC CHAPERONE SPY"/>
    <property type="match status" value="1"/>
</dbReference>
<dbReference type="GO" id="GO:0051082">
    <property type="term" value="F:unfolded protein binding"/>
    <property type="evidence" value="ECO:0007669"/>
    <property type="project" value="TreeGrafter"/>
</dbReference>
<keyword evidence="4" id="KW-0574">Periplasm</keyword>